<accession>A0ABW9G3M5</accession>
<reference evidence="1 2" key="1">
    <citation type="journal article" date="2013" name="Int. J. Syst. Evol. Microbiol.">
        <title>Celerinatantimonas yamalensis sp. nov., a cold-adapted diazotrophic bacterium from a cold permafrost brine.</title>
        <authorList>
            <person name="Shcherbakova V."/>
            <person name="Chuvilskaya N."/>
            <person name="Rivkina E."/>
            <person name="Demidov N."/>
            <person name="Uchaeva V."/>
            <person name="Suetin S."/>
            <person name="Suzina N."/>
            <person name="Gilichinsky D."/>
        </authorList>
    </citation>
    <scope>NUCLEOTIDE SEQUENCE [LARGE SCALE GENOMIC DNA]</scope>
    <source>
        <strain evidence="1 2">C7</strain>
    </source>
</reference>
<protein>
    <submittedName>
        <fullName evidence="1">Nitrogen fixation protein NifT</fullName>
    </submittedName>
</protein>
<proteinExistence type="predicted"/>
<dbReference type="SUPFAM" id="SSF159203">
    <property type="entry name" value="NifT/FixU-like"/>
    <property type="match status" value="1"/>
</dbReference>
<dbReference type="Gene3D" id="2.40.50.240">
    <property type="entry name" value="NifT/FixU-like"/>
    <property type="match status" value="1"/>
</dbReference>
<dbReference type="Proteomes" id="UP001629953">
    <property type="component" value="Unassembled WGS sequence"/>
</dbReference>
<organism evidence="1 2">
    <name type="scientific">Celerinatantimonas yamalensis</name>
    <dbReference type="NCBI Taxonomy" id="559956"/>
    <lineage>
        <taxon>Bacteria</taxon>
        <taxon>Pseudomonadati</taxon>
        <taxon>Pseudomonadota</taxon>
        <taxon>Gammaproteobacteria</taxon>
        <taxon>Celerinatantimonadaceae</taxon>
        <taxon>Celerinatantimonas</taxon>
    </lineage>
</organism>
<dbReference type="RefSeq" id="WP_408622414.1">
    <property type="nucleotide sequence ID" value="NZ_JBEQCT010000001.1"/>
</dbReference>
<dbReference type="Pfam" id="PF06988">
    <property type="entry name" value="NifT"/>
    <property type="match status" value="1"/>
</dbReference>
<dbReference type="InterPro" id="IPR009727">
    <property type="entry name" value="NifT"/>
</dbReference>
<gene>
    <name evidence="1" type="primary">nifT</name>
    <name evidence="1" type="ORF">ABUE30_04230</name>
</gene>
<comment type="caution">
    <text evidence="1">The sequence shown here is derived from an EMBL/GenBank/DDBJ whole genome shotgun (WGS) entry which is preliminary data.</text>
</comment>
<dbReference type="NCBIfam" id="TIGR02934">
    <property type="entry name" value="nifT_nitrog"/>
    <property type="match status" value="1"/>
</dbReference>
<name>A0ABW9G3M5_9GAMM</name>
<evidence type="ECO:0000313" key="1">
    <source>
        <dbReference type="EMBL" id="MFM2484280.1"/>
    </source>
</evidence>
<sequence length="69" mass="7843">MANVILRQQSDGLYCYIAKRDLEARVVQIEFEKADCWGGRLELADGQAWYLAPQPAVPSFPFKVRLSRG</sequence>
<dbReference type="EMBL" id="JBEQCT010000001">
    <property type="protein sequence ID" value="MFM2484280.1"/>
    <property type="molecule type" value="Genomic_DNA"/>
</dbReference>
<dbReference type="InterPro" id="IPR024044">
    <property type="entry name" value="NifT/FixU_barrel-like_dom_sf"/>
</dbReference>
<evidence type="ECO:0000313" key="2">
    <source>
        <dbReference type="Proteomes" id="UP001629953"/>
    </source>
</evidence>
<keyword evidence="2" id="KW-1185">Reference proteome</keyword>